<name>A0ABU5S0V0_9BACT</name>
<accession>A0ABU5S0V0</accession>
<evidence type="ECO:0000313" key="4">
    <source>
        <dbReference type="Proteomes" id="UP001303899"/>
    </source>
</evidence>
<keyword evidence="4" id="KW-1185">Reference proteome</keyword>
<dbReference type="PROSITE" id="PS50110">
    <property type="entry name" value="RESPONSE_REGULATORY"/>
    <property type="match status" value="1"/>
</dbReference>
<gene>
    <name evidence="3" type="ORF">VB776_03725</name>
</gene>
<dbReference type="PANTHER" id="PTHR44520:SF2">
    <property type="entry name" value="RESPONSE REGULATOR RCP1"/>
    <property type="match status" value="1"/>
</dbReference>
<keyword evidence="1" id="KW-0597">Phosphoprotein</keyword>
<feature type="domain" description="Response regulatory" evidence="2">
    <location>
        <begin position="6"/>
        <end position="129"/>
    </location>
</feature>
<dbReference type="Gene3D" id="3.40.50.2300">
    <property type="match status" value="1"/>
</dbReference>
<dbReference type="Proteomes" id="UP001303899">
    <property type="component" value="Unassembled WGS sequence"/>
</dbReference>
<dbReference type="PANTHER" id="PTHR44520">
    <property type="entry name" value="RESPONSE REGULATOR RCP1-RELATED"/>
    <property type="match status" value="1"/>
</dbReference>
<evidence type="ECO:0000256" key="1">
    <source>
        <dbReference type="PROSITE-ProRule" id="PRU00169"/>
    </source>
</evidence>
<organism evidence="3 4">
    <name type="scientific">Arcicella gelida</name>
    <dbReference type="NCBI Taxonomy" id="2984195"/>
    <lineage>
        <taxon>Bacteria</taxon>
        <taxon>Pseudomonadati</taxon>
        <taxon>Bacteroidota</taxon>
        <taxon>Cytophagia</taxon>
        <taxon>Cytophagales</taxon>
        <taxon>Flectobacillaceae</taxon>
        <taxon>Arcicella</taxon>
    </lineage>
</organism>
<comment type="caution">
    <text evidence="3">The sequence shown here is derived from an EMBL/GenBank/DDBJ whole genome shotgun (WGS) entry which is preliminary data.</text>
</comment>
<dbReference type="InterPro" id="IPR001789">
    <property type="entry name" value="Sig_transdc_resp-reg_receiver"/>
</dbReference>
<dbReference type="EMBL" id="JAYGIL010000004">
    <property type="protein sequence ID" value="MEA5402011.1"/>
    <property type="molecule type" value="Genomic_DNA"/>
</dbReference>
<dbReference type="Pfam" id="PF00072">
    <property type="entry name" value="Response_reg"/>
    <property type="match status" value="1"/>
</dbReference>
<feature type="modified residue" description="4-aspartylphosphate" evidence="1">
    <location>
        <position position="63"/>
    </location>
</feature>
<proteinExistence type="predicted"/>
<dbReference type="SUPFAM" id="SSF52172">
    <property type="entry name" value="CheY-like"/>
    <property type="match status" value="1"/>
</dbReference>
<evidence type="ECO:0000313" key="3">
    <source>
        <dbReference type="EMBL" id="MEA5402011.1"/>
    </source>
</evidence>
<protein>
    <submittedName>
        <fullName evidence="3">Response regulator</fullName>
    </submittedName>
</protein>
<evidence type="ECO:0000259" key="2">
    <source>
        <dbReference type="PROSITE" id="PS50110"/>
    </source>
</evidence>
<dbReference type="RefSeq" id="WP_323326174.1">
    <property type="nucleotide sequence ID" value="NZ_JAYGIL010000004.1"/>
</dbReference>
<sequence length="129" mass="14870">MKKIDIACIIDDDPIFVFGTKRLMQIANFCNGFLVFKNGKEAYDSLKTIITTGEKLPDLIFLDLNMPIWDGWQFLDEFIQIPIENAVTIFIVTSSIDPEDIKRAKSYEIVSNYLVKPIKMDDLKKLMTE</sequence>
<reference evidence="3 4" key="1">
    <citation type="submission" date="2023-12" db="EMBL/GenBank/DDBJ databases">
        <title>Novel species of the genus Arcicella isolated from rivers.</title>
        <authorList>
            <person name="Lu H."/>
        </authorList>
    </citation>
    <scope>NUCLEOTIDE SEQUENCE [LARGE SCALE GENOMIC DNA]</scope>
    <source>
        <strain evidence="3 4">DC2W</strain>
    </source>
</reference>
<dbReference type="InterPro" id="IPR011006">
    <property type="entry name" value="CheY-like_superfamily"/>
</dbReference>
<dbReference type="SMART" id="SM00448">
    <property type="entry name" value="REC"/>
    <property type="match status" value="1"/>
</dbReference>
<dbReference type="InterPro" id="IPR052893">
    <property type="entry name" value="TCS_response_regulator"/>
</dbReference>